<evidence type="ECO:0000256" key="1">
    <source>
        <dbReference type="ARBA" id="ARBA00022898"/>
    </source>
</evidence>
<evidence type="ECO:0000256" key="4">
    <source>
        <dbReference type="PIRSR" id="PIRSR000390-2"/>
    </source>
</evidence>
<dbReference type="InterPro" id="IPR015421">
    <property type="entry name" value="PyrdxlP-dep_Trfase_major"/>
</dbReference>
<accession>A0A540V8Z7</accession>
<dbReference type="EMBL" id="VIGC01000044">
    <property type="protein sequence ID" value="TQE93256.1"/>
    <property type="molecule type" value="Genomic_DNA"/>
</dbReference>
<dbReference type="PANTHER" id="PTHR30244:SF36">
    <property type="entry name" value="3-OXO-GLUCOSE-6-PHOSPHATE:GLUTAMATE AMINOTRANSFERASE"/>
    <property type="match status" value="1"/>
</dbReference>
<dbReference type="PANTHER" id="PTHR30244">
    <property type="entry name" value="TRANSAMINASE"/>
    <property type="match status" value="1"/>
</dbReference>
<dbReference type="CDD" id="cd00616">
    <property type="entry name" value="AHBA_syn"/>
    <property type="match status" value="1"/>
</dbReference>
<dbReference type="InterPro" id="IPR015424">
    <property type="entry name" value="PyrdxlP-dep_Trfase"/>
</dbReference>
<dbReference type="OrthoDB" id="9810913at2"/>
<proteinExistence type="inferred from homology"/>
<dbReference type="FunFam" id="3.40.640.10:FF:000089">
    <property type="entry name" value="Aminotransferase, DegT/DnrJ/EryC1/StrS family"/>
    <property type="match status" value="1"/>
</dbReference>
<dbReference type="Pfam" id="PF01041">
    <property type="entry name" value="DegT_DnrJ_EryC1"/>
    <property type="match status" value="1"/>
</dbReference>
<evidence type="ECO:0000313" key="7">
    <source>
        <dbReference type="Proteomes" id="UP000317371"/>
    </source>
</evidence>
<dbReference type="Proteomes" id="UP000317371">
    <property type="component" value="Unassembled WGS sequence"/>
</dbReference>
<dbReference type="InterPro" id="IPR015422">
    <property type="entry name" value="PyrdxlP-dep_Trfase_small"/>
</dbReference>
<dbReference type="GO" id="GO:0030170">
    <property type="term" value="F:pyridoxal phosphate binding"/>
    <property type="evidence" value="ECO:0007669"/>
    <property type="project" value="UniProtKB-ARBA"/>
</dbReference>
<feature type="active site" description="Proton acceptor" evidence="3">
    <location>
        <position position="195"/>
    </location>
</feature>
<name>A0A540V8Z7_9CHLR</name>
<dbReference type="AlphaFoldDB" id="A0A540V8Z7"/>
<keyword evidence="6" id="KW-0032">Aminotransferase</keyword>
<dbReference type="PIRSF" id="PIRSF000390">
    <property type="entry name" value="PLP_StrS"/>
    <property type="match status" value="1"/>
</dbReference>
<keyword evidence="7" id="KW-1185">Reference proteome</keyword>
<keyword evidence="1 4" id="KW-0663">Pyridoxal phosphate</keyword>
<evidence type="ECO:0000256" key="5">
    <source>
        <dbReference type="RuleBase" id="RU004508"/>
    </source>
</evidence>
<dbReference type="Gene3D" id="3.40.640.10">
    <property type="entry name" value="Type I PLP-dependent aspartate aminotransferase-like (Major domain)"/>
    <property type="match status" value="1"/>
</dbReference>
<dbReference type="GO" id="GO:0008483">
    <property type="term" value="F:transaminase activity"/>
    <property type="evidence" value="ECO:0007669"/>
    <property type="project" value="UniProtKB-KW"/>
</dbReference>
<dbReference type="GO" id="GO:0000271">
    <property type="term" value="P:polysaccharide biosynthetic process"/>
    <property type="evidence" value="ECO:0007669"/>
    <property type="project" value="TreeGrafter"/>
</dbReference>
<dbReference type="InParanoid" id="A0A540V8Z7"/>
<dbReference type="SUPFAM" id="SSF53383">
    <property type="entry name" value="PLP-dependent transferases"/>
    <property type="match status" value="1"/>
</dbReference>
<feature type="modified residue" description="N6-(pyridoxal phosphate)lysine" evidence="4">
    <location>
        <position position="195"/>
    </location>
</feature>
<comment type="similarity">
    <text evidence="2 5">Belongs to the DegT/DnrJ/EryC1 family.</text>
</comment>
<protein>
    <submittedName>
        <fullName evidence="6">DegT/DnrJ/EryC1/StrS family aminotransferase</fullName>
    </submittedName>
</protein>
<evidence type="ECO:0000313" key="6">
    <source>
        <dbReference type="EMBL" id="TQE93256.1"/>
    </source>
</evidence>
<dbReference type="Gene3D" id="3.90.1150.10">
    <property type="entry name" value="Aspartate Aminotransferase, domain 1"/>
    <property type="match status" value="1"/>
</dbReference>
<gene>
    <name evidence="6" type="ORF">FKZ61_22150</name>
</gene>
<reference evidence="6 7" key="1">
    <citation type="submission" date="2019-06" db="EMBL/GenBank/DDBJ databases">
        <title>Genome sequence of Litorilinea aerophila BAA-2444.</title>
        <authorList>
            <person name="Maclea K.S."/>
            <person name="Maurais E.G."/>
            <person name="Iannazzi L.C."/>
        </authorList>
    </citation>
    <scope>NUCLEOTIDE SEQUENCE [LARGE SCALE GENOMIC DNA]</scope>
    <source>
        <strain evidence="6 7">ATCC BAA-2444</strain>
    </source>
</reference>
<comment type="caution">
    <text evidence="6">The sequence shown here is derived from an EMBL/GenBank/DDBJ whole genome shotgun (WGS) entry which is preliminary data.</text>
</comment>
<evidence type="ECO:0000256" key="3">
    <source>
        <dbReference type="PIRSR" id="PIRSR000390-1"/>
    </source>
</evidence>
<keyword evidence="6" id="KW-0808">Transferase</keyword>
<dbReference type="RefSeq" id="WP_141612354.1">
    <property type="nucleotide sequence ID" value="NZ_VIGC02000044.1"/>
</dbReference>
<evidence type="ECO:0000256" key="2">
    <source>
        <dbReference type="ARBA" id="ARBA00037999"/>
    </source>
</evidence>
<organism evidence="6 7">
    <name type="scientific">Litorilinea aerophila</name>
    <dbReference type="NCBI Taxonomy" id="1204385"/>
    <lineage>
        <taxon>Bacteria</taxon>
        <taxon>Bacillati</taxon>
        <taxon>Chloroflexota</taxon>
        <taxon>Caldilineae</taxon>
        <taxon>Caldilineales</taxon>
        <taxon>Caldilineaceae</taxon>
        <taxon>Litorilinea</taxon>
    </lineage>
</organism>
<dbReference type="InterPro" id="IPR000653">
    <property type="entry name" value="DegT/StrS_aminotransferase"/>
</dbReference>
<sequence>MAIAEPIPLVDLRAQYLALKDEIDAAVARVLDSGWYILGQEVRAFEAEFAAFCQPPDGAAPGCVAVNSGTDALHLALRACGVQPGDQVITVSHTAVATAAAIQLAGATPVFVDVDPETCTLDPKALADAVGPQTRAIVPVHLYGHPADLAPILAIAREAGIPVIEDCAQAHGAQYRGRPVGTWGDLGCFSFYPTKNLGALGDGGAVIGRDPELVERVRLLREYGWTPSSRYVSQVPGLNSRLDEIQAAILRVKLRHLRAWNEKRRELAAHYRTHLPAWVHRPVERPDSTHVYHLYVVRVPQRDRVQQHLRAKGIGTGIHYPVPVHQQPAYQAGAQVAHPLVHTERLAGEILSLPMHPMMTPTQVEQVATALADALPTIQS</sequence>